<dbReference type="InterPro" id="IPR019224">
    <property type="entry name" value="DUF2148"/>
</dbReference>
<comment type="caution">
    <text evidence="2">The sequence shown here is derived from an EMBL/GenBank/DDBJ whole genome shotgun (WGS) entry which is preliminary data.</text>
</comment>
<sequence length="176" mass="18885">MITKSKEIEERTIERVADAMCVAARTAPKAKGVDHLITMTVKGGVKNQLVDEMRNIARISGAQFFDRDATCIEKSALVVLLGQKVTPMGVPNCGYCGFENCTENIKENGLCAISIGDLGIAMGSAVSVAAYHHIDNRVMFSVGRAALNLDLFDEKIGIAYGIPLSVSGKSPFFDRG</sequence>
<dbReference type="EMBL" id="VSSQ01116942">
    <property type="protein sequence ID" value="MPN51636.1"/>
    <property type="molecule type" value="Genomic_DNA"/>
</dbReference>
<reference evidence="2" key="1">
    <citation type="submission" date="2019-08" db="EMBL/GenBank/DDBJ databases">
        <authorList>
            <person name="Kucharzyk K."/>
            <person name="Murdoch R.W."/>
            <person name="Higgins S."/>
            <person name="Loffler F."/>
        </authorList>
    </citation>
    <scope>NUCLEOTIDE SEQUENCE</scope>
</reference>
<accession>A0A645IKT6</accession>
<dbReference type="PANTHER" id="PTHR40101:SF1">
    <property type="entry name" value="4FE-4S DOMAIN-CONTAINING PROTEIN"/>
    <property type="match status" value="1"/>
</dbReference>
<proteinExistence type="predicted"/>
<organism evidence="2">
    <name type="scientific">bioreactor metagenome</name>
    <dbReference type="NCBI Taxonomy" id="1076179"/>
    <lineage>
        <taxon>unclassified sequences</taxon>
        <taxon>metagenomes</taxon>
        <taxon>ecological metagenomes</taxon>
    </lineage>
</organism>
<name>A0A645IKT6_9ZZZZ</name>
<protein>
    <recommendedName>
        <fullName evidence="1">DUF2148 domain-containing protein</fullName>
    </recommendedName>
</protein>
<feature type="domain" description="DUF2148" evidence="1">
    <location>
        <begin position="109"/>
        <end position="175"/>
    </location>
</feature>
<evidence type="ECO:0000313" key="2">
    <source>
        <dbReference type="EMBL" id="MPN51636.1"/>
    </source>
</evidence>
<dbReference type="Pfam" id="PF09918">
    <property type="entry name" value="DUF2148"/>
    <property type="match status" value="1"/>
</dbReference>
<gene>
    <name evidence="2" type="ORF">SDC9_199285</name>
</gene>
<evidence type="ECO:0000259" key="1">
    <source>
        <dbReference type="Pfam" id="PF09918"/>
    </source>
</evidence>
<dbReference type="PANTHER" id="PTHR40101">
    <property type="entry name" value="CONSERVED PROTEIN"/>
    <property type="match status" value="1"/>
</dbReference>
<dbReference type="AlphaFoldDB" id="A0A645IKT6"/>